<comment type="caution">
    <text evidence="2">The sequence shown here is derived from an EMBL/GenBank/DDBJ whole genome shotgun (WGS) entry which is preliminary data.</text>
</comment>
<dbReference type="AlphaFoldDB" id="A0A268ABY5"/>
<name>A0A268ABY5_9BACI</name>
<evidence type="ECO:0000313" key="3">
    <source>
        <dbReference type="Proteomes" id="UP000216013"/>
    </source>
</evidence>
<keyword evidence="1" id="KW-1133">Transmembrane helix</keyword>
<feature type="transmembrane region" description="Helical" evidence="1">
    <location>
        <begin position="80"/>
        <end position="98"/>
    </location>
</feature>
<evidence type="ECO:0000256" key="1">
    <source>
        <dbReference type="SAM" id="Phobius"/>
    </source>
</evidence>
<keyword evidence="1" id="KW-0812">Transmembrane</keyword>
<feature type="transmembrane region" description="Helical" evidence="1">
    <location>
        <begin position="47"/>
        <end position="73"/>
    </location>
</feature>
<gene>
    <name evidence="2" type="ORF">CHH64_07365</name>
</gene>
<keyword evidence="1" id="KW-0472">Membrane</keyword>
<dbReference type="RefSeq" id="WP_095260783.1">
    <property type="nucleotide sequence ID" value="NZ_NPBV01000008.1"/>
</dbReference>
<organism evidence="2 3">
    <name type="scientific">Terribacillus saccharophilus</name>
    <dbReference type="NCBI Taxonomy" id="361277"/>
    <lineage>
        <taxon>Bacteria</taxon>
        <taxon>Bacillati</taxon>
        <taxon>Bacillota</taxon>
        <taxon>Bacilli</taxon>
        <taxon>Bacillales</taxon>
        <taxon>Bacillaceae</taxon>
        <taxon>Terribacillus</taxon>
    </lineage>
</organism>
<dbReference type="EMBL" id="NPBV01000008">
    <property type="protein sequence ID" value="PAD21637.1"/>
    <property type="molecule type" value="Genomic_DNA"/>
</dbReference>
<accession>A0A268ABY5</accession>
<feature type="transmembrane region" description="Helical" evidence="1">
    <location>
        <begin position="135"/>
        <end position="159"/>
    </location>
</feature>
<reference evidence="2 3" key="1">
    <citation type="submission" date="2017-07" db="EMBL/GenBank/DDBJ databases">
        <title>Isolation and whole genome analysis of endospore-forming bacteria from heroin.</title>
        <authorList>
            <person name="Kalinowski J."/>
            <person name="Ahrens B."/>
            <person name="Al-Dilaimi A."/>
            <person name="Winkler A."/>
            <person name="Wibberg D."/>
            <person name="Schleenbecker U."/>
            <person name="Ruckert C."/>
            <person name="Wolfel R."/>
            <person name="Grass G."/>
        </authorList>
    </citation>
    <scope>NUCLEOTIDE SEQUENCE [LARGE SCALE GENOMIC DNA]</scope>
    <source>
        <strain evidence="2 3">7528</strain>
    </source>
</reference>
<dbReference type="Proteomes" id="UP000216013">
    <property type="component" value="Unassembled WGS sequence"/>
</dbReference>
<protein>
    <submittedName>
        <fullName evidence="2">Uncharacterized protein</fullName>
    </submittedName>
</protein>
<evidence type="ECO:0000313" key="2">
    <source>
        <dbReference type="EMBL" id="PAD21637.1"/>
    </source>
</evidence>
<proteinExistence type="predicted"/>
<feature type="transmembrane region" description="Helical" evidence="1">
    <location>
        <begin position="15"/>
        <end position="35"/>
    </location>
</feature>
<sequence length="161" mass="18272">MKYKLNYKRILKTDLIAILICIVSFLGINFLNFKIPLNRLASGNGNLAYLGFPFAIGSSILIVILSTLLFLNLMRNQSKVLAALCLIVSIGLFIYLYFSFVEFFEAKVDYFGGPPSDPNSFIVDMGWFNAYTNDMYFNIYSFLFVLALPLAISCIVKLVRR</sequence>